<feature type="signal peptide" evidence="1">
    <location>
        <begin position="1"/>
        <end position="21"/>
    </location>
</feature>
<organism evidence="3 4">
    <name type="scientific">Brevundimonas viscosa</name>
    <dbReference type="NCBI Taxonomy" id="871741"/>
    <lineage>
        <taxon>Bacteria</taxon>
        <taxon>Pseudomonadati</taxon>
        <taxon>Pseudomonadota</taxon>
        <taxon>Alphaproteobacteria</taxon>
        <taxon>Caulobacterales</taxon>
        <taxon>Caulobacteraceae</taxon>
        <taxon>Brevundimonas</taxon>
    </lineage>
</organism>
<dbReference type="InterPro" id="IPR007484">
    <property type="entry name" value="Peptidase_M28"/>
</dbReference>
<evidence type="ECO:0000313" key="3">
    <source>
        <dbReference type="EMBL" id="SFS38448.1"/>
    </source>
</evidence>
<dbReference type="PANTHER" id="PTHR12147:SF26">
    <property type="entry name" value="PEPTIDASE M28 DOMAIN-CONTAINING PROTEIN"/>
    <property type="match status" value="1"/>
</dbReference>
<keyword evidence="4" id="KW-1185">Reference proteome</keyword>
<feature type="chain" id="PRO_5011613443" evidence="1">
    <location>
        <begin position="22"/>
        <end position="309"/>
    </location>
</feature>
<name>A0A1I6PEE3_9CAUL</name>
<evidence type="ECO:0000313" key="4">
    <source>
        <dbReference type="Proteomes" id="UP000198788"/>
    </source>
</evidence>
<dbReference type="GO" id="GO:0006508">
    <property type="term" value="P:proteolysis"/>
    <property type="evidence" value="ECO:0007669"/>
    <property type="project" value="InterPro"/>
</dbReference>
<dbReference type="STRING" id="871741.SAMN05192570_1077"/>
<dbReference type="OrthoDB" id="9762302at2"/>
<protein>
    <submittedName>
        <fullName evidence="3">Peptidase family M28</fullName>
    </submittedName>
</protein>
<keyword evidence="1" id="KW-0732">Signal</keyword>
<gene>
    <name evidence="3" type="ORF">SAMN05192570_1077</name>
</gene>
<evidence type="ECO:0000256" key="1">
    <source>
        <dbReference type="SAM" id="SignalP"/>
    </source>
</evidence>
<dbReference type="Gene3D" id="3.40.630.10">
    <property type="entry name" value="Zn peptidases"/>
    <property type="match status" value="1"/>
</dbReference>
<dbReference type="Proteomes" id="UP000198788">
    <property type="component" value="Unassembled WGS sequence"/>
</dbReference>
<dbReference type="GO" id="GO:0008235">
    <property type="term" value="F:metalloexopeptidase activity"/>
    <property type="evidence" value="ECO:0007669"/>
    <property type="project" value="InterPro"/>
</dbReference>
<dbReference type="AlphaFoldDB" id="A0A1I6PEE3"/>
<dbReference type="Pfam" id="PF04389">
    <property type="entry name" value="Peptidase_M28"/>
    <property type="match status" value="1"/>
</dbReference>
<dbReference type="EMBL" id="FOZV01000001">
    <property type="protein sequence ID" value="SFS38448.1"/>
    <property type="molecule type" value="Genomic_DNA"/>
</dbReference>
<dbReference type="RefSeq" id="WP_092307460.1">
    <property type="nucleotide sequence ID" value="NZ_FOZV01000001.1"/>
</dbReference>
<accession>A0A1I6PEE3</accession>
<proteinExistence type="predicted"/>
<dbReference type="SUPFAM" id="SSF53187">
    <property type="entry name" value="Zn-dependent exopeptidases"/>
    <property type="match status" value="1"/>
</dbReference>
<feature type="domain" description="Peptidase M28" evidence="2">
    <location>
        <begin position="75"/>
        <end position="299"/>
    </location>
</feature>
<evidence type="ECO:0000259" key="2">
    <source>
        <dbReference type="Pfam" id="PF04389"/>
    </source>
</evidence>
<dbReference type="InterPro" id="IPR045175">
    <property type="entry name" value="M28_fam"/>
</dbReference>
<reference evidence="4" key="1">
    <citation type="submission" date="2016-10" db="EMBL/GenBank/DDBJ databases">
        <authorList>
            <person name="Varghese N."/>
            <person name="Submissions S."/>
        </authorList>
    </citation>
    <scope>NUCLEOTIDE SEQUENCE [LARGE SCALE GENOMIC DNA]</scope>
    <source>
        <strain evidence="4">CGMCC 1.10683</strain>
    </source>
</reference>
<dbReference type="PANTHER" id="PTHR12147">
    <property type="entry name" value="METALLOPEPTIDASE M28 FAMILY MEMBER"/>
    <property type="match status" value="1"/>
</dbReference>
<sequence>MLFRSLAAAAALLAVVGPASAQEVDLRAQVAAYVQPTNEARTRVVVDQVRAAGFEPVVETFAGGNRQTGEMEGRNVVFTIGEGAREILLTAHYDAVVLRDGSMSQGVVDNAASVVGVIEAARRLREADLDHRVRVILFDQEELGLIGARKWIEAHGLANVAAVVNSDVAAYGDTLMYGLNNGAQSAGVTRAVREVCAERAMHCVGFPVYPPSDDRAFSGAGLAEAGEAGATDRVPTVSLGFQDHVGAHQMWLAFNGGEANGLAEGFVPQVFRLIHSAGDTMERVDPATVRLAAETYAAVVAKLDDQLAR</sequence>